<sequence length="132" mass="16261">MQIIKTFFEYFFYRIAKLNFKNGNQNNAILSVTVCQFLILGNILMAIYISIFPETRRKFNIYEIAFIVLLFFGMDYYNSKIYKDKYDKYDERWKNESKRKKLTKMILVVLFIIFTWFLVFVNAFIYDRFKKY</sequence>
<evidence type="ECO:0000313" key="2">
    <source>
        <dbReference type="EMBL" id="XDU96484.1"/>
    </source>
</evidence>
<dbReference type="RefSeq" id="WP_369753644.1">
    <property type="nucleotide sequence ID" value="NZ_CP165625.1"/>
</dbReference>
<keyword evidence="1" id="KW-1133">Transmembrane helix</keyword>
<feature type="transmembrane region" description="Helical" evidence="1">
    <location>
        <begin position="59"/>
        <end position="77"/>
    </location>
</feature>
<organism evidence="2">
    <name type="scientific">Flavobacterium sp. WC2409</name>
    <dbReference type="NCBI Taxonomy" id="3234139"/>
    <lineage>
        <taxon>Bacteria</taxon>
        <taxon>Pseudomonadati</taxon>
        <taxon>Bacteroidota</taxon>
        <taxon>Flavobacteriia</taxon>
        <taxon>Flavobacteriales</taxon>
        <taxon>Flavobacteriaceae</taxon>
        <taxon>Flavobacterium</taxon>
    </lineage>
</organism>
<name>A0AB39W5U8_9FLAO</name>
<keyword evidence="1" id="KW-0812">Transmembrane</keyword>
<protein>
    <submittedName>
        <fullName evidence="2">Uncharacterized protein</fullName>
    </submittedName>
</protein>
<keyword evidence="1" id="KW-0472">Membrane</keyword>
<gene>
    <name evidence="2" type="ORF">AB3G34_05080</name>
</gene>
<dbReference type="EMBL" id="CP165625">
    <property type="protein sequence ID" value="XDU96484.1"/>
    <property type="molecule type" value="Genomic_DNA"/>
</dbReference>
<feature type="transmembrane region" description="Helical" evidence="1">
    <location>
        <begin position="28"/>
        <end position="52"/>
    </location>
</feature>
<accession>A0AB39W5U8</accession>
<reference evidence="2" key="1">
    <citation type="submission" date="2024-07" db="EMBL/GenBank/DDBJ databases">
        <authorList>
            <person name="Biller S.J."/>
        </authorList>
    </citation>
    <scope>NUCLEOTIDE SEQUENCE</scope>
    <source>
        <strain evidence="2">WC2409</strain>
    </source>
</reference>
<feature type="transmembrane region" description="Helical" evidence="1">
    <location>
        <begin position="105"/>
        <end position="126"/>
    </location>
</feature>
<dbReference type="AlphaFoldDB" id="A0AB39W5U8"/>
<proteinExistence type="predicted"/>
<evidence type="ECO:0000256" key="1">
    <source>
        <dbReference type="SAM" id="Phobius"/>
    </source>
</evidence>